<proteinExistence type="predicted"/>
<feature type="domain" description="Endonuclease/exonuclease/phosphatase" evidence="1">
    <location>
        <begin position="14"/>
        <end position="196"/>
    </location>
</feature>
<evidence type="ECO:0000313" key="2">
    <source>
        <dbReference type="EMBL" id="KAK9679748.1"/>
    </source>
</evidence>
<dbReference type="Proteomes" id="UP001458880">
    <property type="component" value="Unassembled WGS sequence"/>
</dbReference>
<dbReference type="InterPro" id="IPR036691">
    <property type="entry name" value="Endo/exonu/phosph_ase_sf"/>
</dbReference>
<protein>
    <submittedName>
        <fullName evidence="2">Endonuclease-reverse transcriptase</fullName>
    </submittedName>
</protein>
<accession>A0AAW1HTG7</accession>
<dbReference type="Gene3D" id="3.60.10.10">
    <property type="entry name" value="Endonuclease/exonuclease/phosphatase"/>
    <property type="match status" value="1"/>
</dbReference>
<evidence type="ECO:0000259" key="1">
    <source>
        <dbReference type="Pfam" id="PF03372"/>
    </source>
</evidence>
<keyword evidence="2" id="KW-0378">Hydrolase</keyword>
<keyword evidence="3" id="KW-1185">Reference proteome</keyword>
<evidence type="ECO:0000313" key="3">
    <source>
        <dbReference type="Proteomes" id="UP001458880"/>
    </source>
</evidence>
<dbReference type="PANTHER" id="PTHR33776:SF4">
    <property type="entry name" value="ENDONUCLEASE_EXONUCLEASE_PHOSPHATASE DOMAIN-CONTAINING PROTEIN"/>
    <property type="match status" value="1"/>
</dbReference>
<dbReference type="SUPFAM" id="SSF56219">
    <property type="entry name" value="DNase I-like"/>
    <property type="match status" value="1"/>
</dbReference>
<comment type="caution">
    <text evidence="2">The sequence shown here is derived from an EMBL/GenBank/DDBJ whole genome shotgun (WGS) entry which is preliminary data.</text>
</comment>
<gene>
    <name evidence="2" type="ORF">QE152_g39750</name>
</gene>
<reference evidence="2 3" key="2">
    <citation type="journal article" date="2024" name="BMC Genomics">
        <title>De novo assembly and annotation of Popillia japonica's genome with initial clues to its potential as an invasive pest.</title>
        <authorList>
            <person name="Cucini C."/>
            <person name="Boschi S."/>
            <person name="Funari R."/>
            <person name="Cardaioli E."/>
            <person name="Iannotti N."/>
            <person name="Marturano G."/>
            <person name="Paoli F."/>
            <person name="Bruttini M."/>
            <person name="Carapelli A."/>
            <person name="Frati F."/>
            <person name="Nardi F."/>
        </authorList>
    </citation>
    <scope>NUCLEOTIDE SEQUENCE [LARGE SCALE GENOMIC DNA]</scope>
    <source>
        <strain evidence="2">DMR45628</strain>
    </source>
</reference>
<sequence>MSPELSLSSKTCYDVIGVTETWLTPGVVDEAVALDGYALVRLDRDDGRRGGGVALYIKNKFAYTRLTVTKVYAGFEYLLVRITVNGIGVTVGVVYRPPSSDTTLFIESFENLLSDIIVDTDEIVILGDFNINLLDLHNKHCSLFHNMCDTLGIKQIINDPTRESASSSSLIDLILLFSRLDVHACGVKHELTISDHFLTYVQLKLSLPVHRPHYHTFRDFYNFDSDSFAVDLQSLPWHYIYFAHDINEKLFFNAFLMELFDTHAPFKTVCFRSLAHSTYLKSPFVVVAFCRSVAIARTKLQNTED</sequence>
<dbReference type="GO" id="GO:0004519">
    <property type="term" value="F:endonuclease activity"/>
    <property type="evidence" value="ECO:0007669"/>
    <property type="project" value="UniProtKB-KW"/>
</dbReference>
<keyword evidence="2" id="KW-0255">Endonuclease</keyword>
<dbReference type="PANTHER" id="PTHR33776">
    <property type="entry name" value="ENDO/EXONUCLEASE/PHOSPHATASE DOMAIN-CONTAINING PROTEIN"/>
    <property type="match status" value="1"/>
</dbReference>
<dbReference type="InterPro" id="IPR005135">
    <property type="entry name" value="Endo/exonuclease/phosphatase"/>
</dbReference>
<dbReference type="Pfam" id="PF03372">
    <property type="entry name" value="Exo_endo_phos"/>
    <property type="match status" value="1"/>
</dbReference>
<keyword evidence="2" id="KW-0540">Nuclease</keyword>
<dbReference type="AlphaFoldDB" id="A0AAW1HTG7"/>
<dbReference type="EMBL" id="JASPKY010000982">
    <property type="protein sequence ID" value="KAK9679747.1"/>
    <property type="molecule type" value="Genomic_DNA"/>
</dbReference>
<name>A0AAW1HTG7_POPJA</name>
<reference evidence="2" key="1">
    <citation type="submission" date="2023-05" db="EMBL/GenBank/DDBJ databases">
        <authorList>
            <person name="Nardi F."/>
            <person name="Carapelli A."/>
            <person name="Cucini C."/>
        </authorList>
    </citation>
    <scope>NUCLEOTIDE SEQUENCE</scope>
    <source>
        <strain evidence="2">DMR45628</strain>
        <tissue evidence="2">Testes</tissue>
    </source>
</reference>
<dbReference type="EMBL" id="JASPKY010000982">
    <property type="protein sequence ID" value="KAK9679748.1"/>
    <property type="molecule type" value="Genomic_DNA"/>
</dbReference>
<organism evidence="2 3">
    <name type="scientific">Popillia japonica</name>
    <name type="common">Japanese beetle</name>
    <dbReference type="NCBI Taxonomy" id="7064"/>
    <lineage>
        <taxon>Eukaryota</taxon>
        <taxon>Metazoa</taxon>
        <taxon>Ecdysozoa</taxon>
        <taxon>Arthropoda</taxon>
        <taxon>Hexapoda</taxon>
        <taxon>Insecta</taxon>
        <taxon>Pterygota</taxon>
        <taxon>Neoptera</taxon>
        <taxon>Endopterygota</taxon>
        <taxon>Coleoptera</taxon>
        <taxon>Polyphaga</taxon>
        <taxon>Scarabaeiformia</taxon>
        <taxon>Scarabaeidae</taxon>
        <taxon>Rutelinae</taxon>
        <taxon>Popillia</taxon>
    </lineage>
</organism>